<name>A0ABT4U545_9ACTN</name>
<feature type="domain" description="Solute-binding protein family 5" evidence="5">
    <location>
        <begin position="98"/>
        <end position="420"/>
    </location>
</feature>
<keyword evidence="7" id="KW-1185">Reference proteome</keyword>
<evidence type="ECO:0000256" key="2">
    <source>
        <dbReference type="ARBA" id="ARBA00022448"/>
    </source>
</evidence>
<dbReference type="InterPro" id="IPR000914">
    <property type="entry name" value="SBP_5_dom"/>
</dbReference>
<proteinExistence type="inferred from homology"/>
<dbReference type="InterPro" id="IPR030678">
    <property type="entry name" value="Peptide/Ni-bd"/>
</dbReference>
<dbReference type="InterPro" id="IPR039424">
    <property type="entry name" value="SBP_5"/>
</dbReference>
<keyword evidence="2" id="KW-0813">Transport</keyword>
<evidence type="ECO:0000256" key="3">
    <source>
        <dbReference type="ARBA" id="ARBA00022729"/>
    </source>
</evidence>
<feature type="region of interest" description="Disordered" evidence="4">
    <location>
        <begin position="1"/>
        <end position="21"/>
    </location>
</feature>
<gene>
    <name evidence="6" type="ORF">O4J56_15615</name>
</gene>
<evidence type="ECO:0000256" key="4">
    <source>
        <dbReference type="SAM" id="MobiDB-lite"/>
    </source>
</evidence>
<dbReference type="PIRSF" id="PIRSF002741">
    <property type="entry name" value="MppA"/>
    <property type="match status" value="1"/>
</dbReference>
<dbReference type="SUPFAM" id="SSF53850">
    <property type="entry name" value="Periplasmic binding protein-like II"/>
    <property type="match status" value="1"/>
</dbReference>
<keyword evidence="3" id="KW-0732">Signal</keyword>
<comment type="caution">
    <text evidence="6">The sequence shown here is derived from an EMBL/GenBank/DDBJ whole genome shotgun (WGS) entry which is preliminary data.</text>
</comment>
<dbReference type="RefSeq" id="WP_270686520.1">
    <property type="nucleotide sequence ID" value="NZ_JAQFWQ010000041.1"/>
</dbReference>
<evidence type="ECO:0000313" key="7">
    <source>
        <dbReference type="Proteomes" id="UP001527866"/>
    </source>
</evidence>
<dbReference type="PANTHER" id="PTHR30290">
    <property type="entry name" value="PERIPLASMIC BINDING COMPONENT OF ABC TRANSPORTER"/>
    <property type="match status" value="1"/>
</dbReference>
<dbReference type="PANTHER" id="PTHR30290:SF9">
    <property type="entry name" value="OLIGOPEPTIDE-BINDING PROTEIN APPA"/>
    <property type="match status" value="1"/>
</dbReference>
<dbReference type="CDD" id="cd08503">
    <property type="entry name" value="PBP2_NikA_DppA_OppA_like_17"/>
    <property type="match status" value="1"/>
</dbReference>
<dbReference type="Gene3D" id="3.90.76.10">
    <property type="entry name" value="Dipeptide-binding Protein, Domain 1"/>
    <property type="match status" value="1"/>
</dbReference>
<sequence>MSSLPTESDHQPAADAKAAPSRRTVLMAGAAGAVVIPALSACGSGGGSGEGGGRLRVGVAGGSSNDTVDAHNPTDNPDIARVYNLYAGLCRFAADFSIEMALAESLEPNDKADVWTAVLKKDLTFHDGSPVNADALIFTLKRITDPDKPGTSAQQLSTMKRDDIKKVDDLTVEIPFEEGYVTFKELCAEYAMGLVPEGYDPENPVGAGPFAFSEFTKGERSVFTAFDDFWDGRPKIDEVEIINFADESARVNALVSGEVDAIAQVPHSQIEVIESNESLQIMESESGMWLPFTMRVDQEPFDDEKVRQAFRLIVDRQEMIDQALNGHGLVGNDVYGRFDPFYDEELPQREQDIKEARKLLKEAGYEDDLEVELVTGPINAGAEAAAQVFKEQAKEAGVTVKLKRVTSEEFYGDNYLKWTFAQDFWSARHYLSQTAQGSYPGAPFNETHWEDEEWIGIVDKARAETDDAEREKLVQQAMKIEYERGGYIVWGFPSMIDGLSKKVKGFEPSVVGHPLGGYNFHAVTVEA</sequence>
<dbReference type="Gene3D" id="3.40.190.10">
    <property type="entry name" value="Periplasmic binding protein-like II"/>
    <property type="match status" value="1"/>
</dbReference>
<evidence type="ECO:0000313" key="6">
    <source>
        <dbReference type="EMBL" id="MDA2812071.1"/>
    </source>
</evidence>
<dbReference type="Gene3D" id="3.10.105.10">
    <property type="entry name" value="Dipeptide-binding Protein, Domain 3"/>
    <property type="match status" value="1"/>
</dbReference>
<dbReference type="Proteomes" id="UP001527866">
    <property type="component" value="Unassembled WGS sequence"/>
</dbReference>
<accession>A0ABT4U545</accession>
<protein>
    <submittedName>
        <fullName evidence="6">ABC transporter substrate-binding protein</fullName>
    </submittedName>
</protein>
<dbReference type="EMBL" id="JAQFWQ010000041">
    <property type="protein sequence ID" value="MDA2812071.1"/>
    <property type="molecule type" value="Genomic_DNA"/>
</dbReference>
<feature type="region of interest" description="Disordered" evidence="4">
    <location>
        <begin position="53"/>
        <end position="73"/>
    </location>
</feature>
<evidence type="ECO:0000259" key="5">
    <source>
        <dbReference type="Pfam" id="PF00496"/>
    </source>
</evidence>
<comment type="similarity">
    <text evidence="1">Belongs to the bacterial solute-binding protein 5 family.</text>
</comment>
<reference evidence="6 7" key="1">
    <citation type="submission" date="2023-01" db="EMBL/GenBank/DDBJ databases">
        <title>Draft genome sequence of Nocardiopsis sp. RSe5-2 isolated from halophytes.</title>
        <authorList>
            <person name="Duangmal K."/>
            <person name="Chantavorakit T."/>
        </authorList>
    </citation>
    <scope>NUCLEOTIDE SEQUENCE [LARGE SCALE GENOMIC DNA]</scope>
    <source>
        <strain evidence="6 7">RSe5-2</strain>
    </source>
</reference>
<dbReference type="Pfam" id="PF00496">
    <property type="entry name" value="SBP_bac_5"/>
    <property type="match status" value="1"/>
</dbReference>
<organism evidence="6 7">
    <name type="scientific">Nocardiopsis endophytica</name>
    <dbReference type="NCBI Taxonomy" id="3018445"/>
    <lineage>
        <taxon>Bacteria</taxon>
        <taxon>Bacillati</taxon>
        <taxon>Actinomycetota</taxon>
        <taxon>Actinomycetes</taxon>
        <taxon>Streptosporangiales</taxon>
        <taxon>Nocardiopsidaceae</taxon>
        <taxon>Nocardiopsis</taxon>
    </lineage>
</organism>
<evidence type="ECO:0000256" key="1">
    <source>
        <dbReference type="ARBA" id="ARBA00005695"/>
    </source>
</evidence>